<accession>A0ABW2GAZ6</accession>
<dbReference type="EMBL" id="JBHTAJ010000157">
    <property type="protein sequence ID" value="MFC7185201.1"/>
    <property type="molecule type" value="Genomic_DNA"/>
</dbReference>
<keyword evidence="2" id="KW-1185">Reference proteome</keyword>
<reference evidence="2" key="1">
    <citation type="journal article" date="2019" name="Int. J. Syst. Evol. Microbiol.">
        <title>The Global Catalogue of Microorganisms (GCM) 10K type strain sequencing project: providing services to taxonomists for standard genome sequencing and annotation.</title>
        <authorList>
            <consortium name="The Broad Institute Genomics Platform"/>
            <consortium name="The Broad Institute Genome Sequencing Center for Infectious Disease"/>
            <person name="Wu L."/>
            <person name="Ma J."/>
        </authorList>
    </citation>
    <scope>NUCLEOTIDE SEQUENCE [LARGE SCALE GENOMIC DNA]</scope>
    <source>
        <strain evidence="2">CGMCC 1.12859</strain>
    </source>
</reference>
<protein>
    <submittedName>
        <fullName evidence="1">Uncharacterized protein</fullName>
    </submittedName>
</protein>
<dbReference type="RefSeq" id="WP_380233219.1">
    <property type="nucleotide sequence ID" value="NZ_JBHSVH010000002.1"/>
</dbReference>
<name>A0ABW2GAZ6_9ACTN</name>
<proteinExistence type="predicted"/>
<evidence type="ECO:0000313" key="2">
    <source>
        <dbReference type="Proteomes" id="UP001596435"/>
    </source>
</evidence>
<gene>
    <name evidence="1" type="ORF">ACFQMG_37220</name>
</gene>
<comment type="caution">
    <text evidence="1">The sequence shown here is derived from an EMBL/GenBank/DDBJ whole genome shotgun (WGS) entry which is preliminary data.</text>
</comment>
<organism evidence="1 2">
    <name type="scientific">Kitasatospora paranensis</name>
    <dbReference type="NCBI Taxonomy" id="258053"/>
    <lineage>
        <taxon>Bacteria</taxon>
        <taxon>Bacillati</taxon>
        <taxon>Actinomycetota</taxon>
        <taxon>Actinomycetes</taxon>
        <taxon>Kitasatosporales</taxon>
        <taxon>Streptomycetaceae</taxon>
        <taxon>Kitasatospora</taxon>
    </lineage>
</organism>
<evidence type="ECO:0000313" key="1">
    <source>
        <dbReference type="EMBL" id="MFC7185201.1"/>
    </source>
</evidence>
<dbReference type="Proteomes" id="UP001596435">
    <property type="component" value="Unassembled WGS sequence"/>
</dbReference>
<sequence length="181" mass="19437">MSLSSAAGRALGIDFARRAVHVAAANAGHEVIGSASESHPAGHPMAERSAVARRQVKTFGAGRTGLGSPSAATFEGKPPVRHNYCDRWTFDILPEETSRSLLPLARGERPDLPQNLYPAAGSTDDRRRLTRRLYDLLRRRGDNFLHWMAPMYDISAMEHDPTLSAFEPGGAVPVGGGAPGP</sequence>